<keyword evidence="2" id="KW-0808">Transferase</keyword>
<name>A0A098TIH7_9CYAN</name>
<evidence type="ECO:0000259" key="1">
    <source>
        <dbReference type="Pfam" id="PF13439"/>
    </source>
</evidence>
<gene>
    <name evidence="2" type="ORF">DO97_09150</name>
</gene>
<dbReference type="Gene3D" id="3.40.50.2000">
    <property type="entry name" value="Glycogen Phosphorylase B"/>
    <property type="match status" value="2"/>
</dbReference>
<evidence type="ECO:0000313" key="2">
    <source>
        <dbReference type="EMBL" id="KGF72370.1"/>
    </source>
</evidence>
<dbReference type="PANTHER" id="PTHR12526:SF636">
    <property type="entry name" value="BLL3647 PROTEIN"/>
    <property type="match status" value="1"/>
</dbReference>
<dbReference type="Pfam" id="PF13439">
    <property type="entry name" value="Glyco_transf_4"/>
    <property type="match status" value="1"/>
</dbReference>
<protein>
    <submittedName>
        <fullName evidence="2">Group 1 glycosyl transferase</fullName>
    </submittedName>
</protein>
<keyword evidence="3" id="KW-1185">Reference proteome</keyword>
<dbReference type="EMBL" id="JJML01000028">
    <property type="protein sequence ID" value="KGF72370.1"/>
    <property type="molecule type" value="Genomic_DNA"/>
</dbReference>
<proteinExistence type="predicted"/>
<dbReference type="AlphaFoldDB" id="A0A098TIH7"/>
<evidence type="ECO:0000313" key="3">
    <source>
        <dbReference type="Proteomes" id="UP000030170"/>
    </source>
</evidence>
<feature type="domain" description="Glycosyltransferase subfamily 4-like N-terminal" evidence="1">
    <location>
        <begin position="13"/>
        <end position="175"/>
    </location>
</feature>
<dbReference type="PANTHER" id="PTHR12526">
    <property type="entry name" value="GLYCOSYLTRANSFERASE"/>
    <property type="match status" value="1"/>
</dbReference>
<dbReference type="SUPFAM" id="SSF53756">
    <property type="entry name" value="UDP-Glycosyltransferase/glycogen phosphorylase"/>
    <property type="match status" value="1"/>
</dbReference>
<dbReference type="GO" id="GO:0016757">
    <property type="term" value="F:glycosyltransferase activity"/>
    <property type="evidence" value="ECO:0007669"/>
    <property type="project" value="TreeGrafter"/>
</dbReference>
<accession>A0A098TIH7</accession>
<comment type="caution">
    <text evidence="2">The sequence shown here is derived from an EMBL/GenBank/DDBJ whole genome shotgun (WGS) entry which is preliminary data.</text>
</comment>
<sequence>MIKIVFLIRSLDFGGSQTQLVTLVKALDPTEFEVTVICFYSEGTLATTLVESGIRVLSLEKRGRWDLGRFYGRLSGYLHQIQPQILHSYLSDPNLLVILLKPWFPRIAIVWGIRTAQDNLRQYSWFIRLLFWLECRLAGFADLIIANSQAGRAFHIAQGFPAAKTITIPNGIDCDLFQPDPQGRVKLRTLWGIPDSVILIGLVGRLDPLKDHPTFLKAAALLCQQRRDVHFVCIGSGLDTADQLQQLATDLEIADRITWSAARTDVPEVQNALDIATSCSTSEGFSNVITEAMACGVPCVVTDVGDSAWIVGKTGIVVPPADPQALAAGWQACLAMDRQHLGQLARARIIQHLSVQQLAMTTQDALVSLLQRQTLRF</sequence>
<dbReference type="STRING" id="1497020.DO97_09150"/>
<dbReference type="InterPro" id="IPR028098">
    <property type="entry name" value="Glyco_trans_4-like_N"/>
</dbReference>
<dbReference type="Proteomes" id="UP000030170">
    <property type="component" value="Unassembled WGS sequence"/>
</dbReference>
<organism evidence="2 3">
    <name type="scientific">Neosynechococcus sphagnicola sy1</name>
    <dbReference type="NCBI Taxonomy" id="1497020"/>
    <lineage>
        <taxon>Bacteria</taxon>
        <taxon>Bacillati</taxon>
        <taxon>Cyanobacteriota</taxon>
        <taxon>Cyanophyceae</taxon>
        <taxon>Neosynechococcales</taxon>
        <taxon>Neosynechococcaceae</taxon>
        <taxon>Neosynechococcus</taxon>
    </lineage>
</organism>
<dbReference type="Pfam" id="PF13692">
    <property type="entry name" value="Glyco_trans_1_4"/>
    <property type="match status" value="1"/>
</dbReference>
<reference evidence="2 3" key="1">
    <citation type="journal article" date="2014" name="Mol. Ecol.">
        <title>Evolution of Synechococcus.</title>
        <authorList>
            <person name="Dvorak P."/>
            <person name="Casamatta D."/>
            <person name="Hasler P."/>
            <person name="Poulickova A."/>
            <person name="Ondrej V."/>
            <person name="Sanges R."/>
        </authorList>
    </citation>
    <scope>NUCLEOTIDE SEQUENCE [LARGE SCALE GENOMIC DNA]</scope>
    <source>
        <strain evidence="2 3">CAUP A 1101</strain>
    </source>
</reference>
<dbReference type="RefSeq" id="WP_052128700.1">
    <property type="nucleotide sequence ID" value="NZ_JJML01000028.1"/>
</dbReference>